<dbReference type="Pfam" id="PF00989">
    <property type="entry name" value="PAS"/>
    <property type="match status" value="2"/>
</dbReference>
<keyword evidence="4" id="KW-0804">Transcription</keyword>
<dbReference type="EMBL" id="JAPQER010000003">
    <property type="protein sequence ID" value="MCY6484421.1"/>
    <property type="molecule type" value="Genomic_DNA"/>
</dbReference>
<dbReference type="NCBIfam" id="TIGR00229">
    <property type="entry name" value="sensory_box"/>
    <property type="match status" value="2"/>
</dbReference>
<sequence length="584" mass="66833">MHKMVVTNDSFKKFLTIIEHIRDGVMVINNKGIIMNFNKGAENSLGIKNENVIGEDISHIFPEFDMMKVIQIKKKETNKKIKINNKILTIDIIPMLNDEIKINSNKAEKRILGAVALIYDNTRYLNVVRKFNEEKHLSEILEAILEMAYDGIVVVNQEGYITMISKAYTEFLQLDREDVIGKHISDVIQNTRMHIVAQTGIVESAQLQKVNGRYMIATRIPLIEKGKVKGAVGKVLFRNIKDFNMLHKKISNLEKEHQRYRREIKQTNSAKYCFDNIIGESKKMIEAKVFAKKTALTNSNVLLRGESGTGKELFAHAIHRESDRAHGNFVKVNCAAIPSDLLESELFGYERGAFTGANKEGKIGKFELADGGTIFLDEIGDMPLHMQVKLLRVLQEKEVERVGSIFSNKIDMRVIAATNKNLEEMVRTKQFREDLYYRLNVVTIGIPSLIERVEDIPILVEYMTDKICKKLDKKIDGISNKVMEYLKNYKWYGNIRQLENVIERALNIVEYGGKVGLEHLPDEIIGRVEEQEIYKLDDVINKAEKDALISALNICNGNKTKASKRLNISRTTLYEKMAKHNILR</sequence>
<dbReference type="Proteomes" id="UP001078443">
    <property type="component" value="Unassembled WGS sequence"/>
</dbReference>
<dbReference type="CDD" id="cd00130">
    <property type="entry name" value="PAS"/>
    <property type="match status" value="2"/>
</dbReference>
<comment type="caution">
    <text evidence="8">The sequence shown here is derived from an EMBL/GenBank/DDBJ whole genome shotgun (WGS) entry which is preliminary data.</text>
</comment>
<dbReference type="InterPro" id="IPR009057">
    <property type="entry name" value="Homeodomain-like_sf"/>
</dbReference>
<dbReference type="InterPro" id="IPR035965">
    <property type="entry name" value="PAS-like_dom_sf"/>
</dbReference>
<dbReference type="Pfam" id="PF00158">
    <property type="entry name" value="Sigma54_activat"/>
    <property type="match status" value="1"/>
</dbReference>
<dbReference type="PROSITE" id="PS50045">
    <property type="entry name" value="SIGMA54_INTERACT_4"/>
    <property type="match status" value="1"/>
</dbReference>
<evidence type="ECO:0000256" key="4">
    <source>
        <dbReference type="ARBA" id="ARBA00023163"/>
    </source>
</evidence>
<dbReference type="SUPFAM" id="SSF46689">
    <property type="entry name" value="Homeodomain-like"/>
    <property type="match status" value="1"/>
</dbReference>
<dbReference type="Pfam" id="PF02954">
    <property type="entry name" value="HTH_8"/>
    <property type="match status" value="1"/>
</dbReference>
<keyword evidence="3" id="KW-0805">Transcription regulation</keyword>
<dbReference type="PANTHER" id="PTHR32071:SF57">
    <property type="entry name" value="C4-DICARBOXYLATE TRANSPORT TRANSCRIPTIONAL REGULATORY PROTEIN DCTD"/>
    <property type="match status" value="1"/>
</dbReference>
<dbReference type="PRINTS" id="PR01590">
    <property type="entry name" value="HTHFIS"/>
</dbReference>
<keyword evidence="9" id="KW-1185">Reference proteome</keyword>
<evidence type="ECO:0000313" key="8">
    <source>
        <dbReference type="EMBL" id="MCY6484421.1"/>
    </source>
</evidence>
<name>A0ABT4CZK8_9CLOT</name>
<dbReference type="InterPro" id="IPR058031">
    <property type="entry name" value="AAA_lid_NorR"/>
</dbReference>
<dbReference type="InterPro" id="IPR002197">
    <property type="entry name" value="HTH_Fis"/>
</dbReference>
<dbReference type="SMART" id="SM00091">
    <property type="entry name" value="PAS"/>
    <property type="match status" value="2"/>
</dbReference>
<dbReference type="CDD" id="cd00009">
    <property type="entry name" value="AAA"/>
    <property type="match status" value="1"/>
</dbReference>
<dbReference type="Gene3D" id="3.40.50.300">
    <property type="entry name" value="P-loop containing nucleotide triphosphate hydrolases"/>
    <property type="match status" value="1"/>
</dbReference>
<dbReference type="PROSITE" id="PS50112">
    <property type="entry name" value="PAS"/>
    <property type="match status" value="2"/>
</dbReference>
<accession>A0ABT4CZK8</accession>
<dbReference type="PROSITE" id="PS00676">
    <property type="entry name" value="SIGMA54_INTERACT_2"/>
    <property type="match status" value="1"/>
</dbReference>
<dbReference type="SUPFAM" id="SSF52540">
    <property type="entry name" value="P-loop containing nucleoside triphosphate hydrolases"/>
    <property type="match status" value="1"/>
</dbReference>
<evidence type="ECO:0000256" key="3">
    <source>
        <dbReference type="ARBA" id="ARBA00023015"/>
    </source>
</evidence>
<dbReference type="Gene3D" id="1.10.8.60">
    <property type="match status" value="1"/>
</dbReference>
<dbReference type="InterPro" id="IPR013767">
    <property type="entry name" value="PAS_fold"/>
</dbReference>
<dbReference type="InterPro" id="IPR025943">
    <property type="entry name" value="Sigma_54_int_dom_ATP-bd_2"/>
</dbReference>
<feature type="coiled-coil region" evidence="5">
    <location>
        <begin position="243"/>
        <end position="270"/>
    </location>
</feature>
<dbReference type="Pfam" id="PF25601">
    <property type="entry name" value="AAA_lid_14"/>
    <property type="match status" value="1"/>
</dbReference>
<proteinExistence type="predicted"/>
<evidence type="ECO:0000256" key="1">
    <source>
        <dbReference type="ARBA" id="ARBA00022741"/>
    </source>
</evidence>
<reference evidence="8" key="1">
    <citation type="submission" date="2022-12" db="EMBL/GenBank/DDBJ databases">
        <authorList>
            <person name="Wang J."/>
        </authorList>
    </citation>
    <scope>NUCLEOTIDE SEQUENCE</scope>
    <source>
        <strain evidence="8">HY-45-18</strain>
    </source>
</reference>
<evidence type="ECO:0000313" key="9">
    <source>
        <dbReference type="Proteomes" id="UP001078443"/>
    </source>
</evidence>
<keyword evidence="1" id="KW-0547">Nucleotide-binding</keyword>
<gene>
    <name evidence="8" type="ORF">OW763_08730</name>
</gene>
<keyword evidence="2" id="KW-0067">ATP-binding</keyword>
<evidence type="ECO:0000259" key="6">
    <source>
        <dbReference type="PROSITE" id="PS50045"/>
    </source>
</evidence>
<keyword evidence="5" id="KW-0175">Coiled coil</keyword>
<evidence type="ECO:0000256" key="5">
    <source>
        <dbReference type="SAM" id="Coils"/>
    </source>
</evidence>
<dbReference type="InterPro" id="IPR002078">
    <property type="entry name" value="Sigma_54_int"/>
</dbReference>
<dbReference type="Gene3D" id="1.10.10.60">
    <property type="entry name" value="Homeodomain-like"/>
    <property type="match status" value="1"/>
</dbReference>
<protein>
    <submittedName>
        <fullName evidence="8">Sigma 54-interacting transcriptional regulator</fullName>
    </submittedName>
</protein>
<dbReference type="Gene3D" id="3.30.450.20">
    <property type="entry name" value="PAS domain"/>
    <property type="match status" value="2"/>
</dbReference>
<dbReference type="RefSeq" id="WP_268040727.1">
    <property type="nucleotide sequence ID" value="NZ_JAPQER010000003.1"/>
</dbReference>
<dbReference type="SUPFAM" id="SSF55785">
    <property type="entry name" value="PYP-like sensor domain (PAS domain)"/>
    <property type="match status" value="2"/>
</dbReference>
<evidence type="ECO:0000256" key="2">
    <source>
        <dbReference type="ARBA" id="ARBA00022840"/>
    </source>
</evidence>
<feature type="domain" description="PAS" evidence="7">
    <location>
        <begin position="10"/>
        <end position="63"/>
    </location>
</feature>
<dbReference type="PANTHER" id="PTHR32071">
    <property type="entry name" value="TRANSCRIPTIONAL REGULATORY PROTEIN"/>
    <property type="match status" value="1"/>
</dbReference>
<dbReference type="InterPro" id="IPR027417">
    <property type="entry name" value="P-loop_NTPase"/>
</dbReference>
<dbReference type="PROSITE" id="PS00675">
    <property type="entry name" value="SIGMA54_INTERACT_1"/>
    <property type="match status" value="1"/>
</dbReference>
<feature type="domain" description="Sigma-54 factor interaction" evidence="6">
    <location>
        <begin position="277"/>
        <end position="507"/>
    </location>
</feature>
<dbReference type="InterPro" id="IPR025662">
    <property type="entry name" value="Sigma_54_int_dom_ATP-bd_1"/>
</dbReference>
<dbReference type="InterPro" id="IPR000014">
    <property type="entry name" value="PAS"/>
</dbReference>
<evidence type="ECO:0000259" key="7">
    <source>
        <dbReference type="PROSITE" id="PS50112"/>
    </source>
</evidence>
<organism evidence="8 9">
    <name type="scientific">Clostridium aestuarii</name>
    <dbReference type="NCBI Taxonomy" id="338193"/>
    <lineage>
        <taxon>Bacteria</taxon>
        <taxon>Bacillati</taxon>
        <taxon>Bacillota</taxon>
        <taxon>Clostridia</taxon>
        <taxon>Eubacteriales</taxon>
        <taxon>Clostridiaceae</taxon>
        <taxon>Clostridium</taxon>
    </lineage>
</organism>
<feature type="domain" description="PAS" evidence="7">
    <location>
        <begin position="133"/>
        <end position="189"/>
    </location>
</feature>
<dbReference type="SMART" id="SM00382">
    <property type="entry name" value="AAA"/>
    <property type="match status" value="1"/>
</dbReference>
<dbReference type="InterPro" id="IPR003593">
    <property type="entry name" value="AAA+_ATPase"/>
</dbReference>